<comment type="similarity">
    <text evidence="1">Belongs to the peptidase M20A family.</text>
</comment>
<dbReference type="HOGENOM" id="CLU_2690219_0_0_1"/>
<evidence type="ECO:0000256" key="1">
    <source>
        <dbReference type="ARBA" id="ARBA00006247"/>
    </source>
</evidence>
<dbReference type="GO" id="GO:0004180">
    <property type="term" value="F:carboxypeptidase activity"/>
    <property type="evidence" value="ECO:0007669"/>
    <property type="project" value="UniProtKB-KW"/>
</dbReference>
<organism evidence="7">
    <name type="scientific">Magallana gigas</name>
    <name type="common">Pacific oyster</name>
    <name type="synonym">Crassostrea gigas</name>
    <dbReference type="NCBI Taxonomy" id="29159"/>
    <lineage>
        <taxon>Eukaryota</taxon>
        <taxon>Metazoa</taxon>
        <taxon>Spiralia</taxon>
        <taxon>Lophotrochozoa</taxon>
        <taxon>Mollusca</taxon>
        <taxon>Bivalvia</taxon>
        <taxon>Autobranchia</taxon>
        <taxon>Pteriomorphia</taxon>
        <taxon>Ostreida</taxon>
        <taxon>Ostreoidea</taxon>
        <taxon>Ostreidae</taxon>
        <taxon>Magallana</taxon>
    </lineage>
</organism>
<dbReference type="InParanoid" id="K1QX11"/>
<dbReference type="InterPro" id="IPR047177">
    <property type="entry name" value="Pept_M20A"/>
</dbReference>
<evidence type="ECO:0000256" key="6">
    <source>
        <dbReference type="ARBA" id="ARBA00022833"/>
    </source>
</evidence>
<evidence type="ECO:0000256" key="5">
    <source>
        <dbReference type="ARBA" id="ARBA00022801"/>
    </source>
</evidence>
<name>K1QX11_MAGGI</name>
<dbReference type="EC" id="3.5.1.14" evidence="2"/>
<evidence type="ECO:0000313" key="7">
    <source>
        <dbReference type="EMBL" id="EKC41457.1"/>
    </source>
</evidence>
<evidence type="ECO:0000256" key="4">
    <source>
        <dbReference type="ARBA" id="ARBA00022723"/>
    </source>
</evidence>
<keyword evidence="7" id="KW-0121">Carboxypeptidase</keyword>
<dbReference type="GO" id="GO:0006520">
    <property type="term" value="P:amino acid metabolic process"/>
    <property type="evidence" value="ECO:0007669"/>
    <property type="project" value="TreeGrafter"/>
</dbReference>
<reference evidence="7" key="1">
    <citation type="journal article" date="2012" name="Nature">
        <title>The oyster genome reveals stress adaptation and complexity of shell formation.</title>
        <authorList>
            <person name="Zhang G."/>
            <person name="Fang X."/>
            <person name="Guo X."/>
            <person name="Li L."/>
            <person name="Luo R."/>
            <person name="Xu F."/>
            <person name="Yang P."/>
            <person name="Zhang L."/>
            <person name="Wang X."/>
            <person name="Qi H."/>
            <person name="Xiong Z."/>
            <person name="Que H."/>
            <person name="Xie Y."/>
            <person name="Holland P.W."/>
            <person name="Paps J."/>
            <person name="Zhu Y."/>
            <person name="Wu F."/>
            <person name="Chen Y."/>
            <person name="Wang J."/>
            <person name="Peng C."/>
            <person name="Meng J."/>
            <person name="Yang L."/>
            <person name="Liu J."/>
            <person name="Wen B."/>
            <person name="Zhang N."/>
            <person name="Huang Z."/>
            <person name="Zhu Q."/>
            <person name="Feng Y."/>
            <person name="Mount A."/>
            <person name="Hedgecock D."/>
            <person name="Xu Z."/>
            <person name="Liu Y."/>
            <person name="Domazet-Loso T."/>
            <person name="Du Y."/>
            <person name="Sun X."/>
            <person name="Zhang S."/>
            <person name="Liu B."/>
            <person name="Cheng P."/>
            <person name="Jiang X."/>
            <person name="Li J."/>
            <person name="Fan D."/>
            <person name="Wang W."/>
            <person name="Fu W."/>
            <person name="Wang T."/>
            <person name="Wang B."/>
            <person name="Zhang J."/>
            <person name="Peng Z."/>
            <person name="Li Y."/>
            <person name="Li N."/>
            <person name="Wang J."/>
            <person name="Chen M."/>
            <person name="He Y."/>
            <person name="Tan F."/>
            <person name="Song X."/>
            <person name="Zheng Q."/>
            <person name="Huang R."/>
            <person name="Yang H."/>
            <person name="Du X."/>
            <person name="Chen L."/>
            <person name="Yang M."/>
            <person name="Gaffney P.M."/>
            <person name="Wang S."/>
            <person name="Luo L."/>
            <person name="She Z."/>
            <person name="Ming Y."/>
            <person name="Huang W."/>
            <person name="Zhang S."/>
            <person name="Huang B."/>
            <person name="Zhang Y."/>
            <person name="Qu T."/>
            <person name="Ni P."/>
            <person name="Miao G."/>
            <person name="Wang J."/>
            <person name="Wang Q."/>
            <person name="Steinberg C.E."/>
            <person name="Wang H."/>
            <person name="Li N."/>
            <person name="Qian L."/>
            <person name="Zhang G."/>
            <person name="Li Y."/>
            <person name="Yang H."/>
            <person name="Liu X."/>
            <person name="Wang J."/>
            <person name="Yin Y."/>
            <person name="Wang J."/>
        </authorList>
    </citation>
    <scope>NUCLEOTIDE SEQUENCE [LARGE SCALE GENOMIC DNA]</scope>
    <source>
        <strain evidence="7">05x7-T-G4-1.051#20</strain>
    </source>
</reference>
<dbReference type="GO" id="GO:0043605">
    <property type="term" value="P:amide catabolic process"/>
    <property type="evidence" value="ECO:0007669"/>
    <property type="project" value="TreeGrafter"/>
</dbReference>
<keyword evidence="4" id="KW-0479">Metal-binding</keyword>
<dbReference type="PANTHER" id="PTHR45962">
    <property type="entry name" value="N-FATTY-ACYL-AMINO ACID SYNTHASE/HYDROLASE PM20D1"/>
    <property type="match status" value="1"/>
</dbReference>
<sequence length="74" mass="8863">MIGNTDTVHYIRFTKNIYRFSPTFMFPEDLKRFHGNNERISVQNYEQVINFYYHLLVNADGGTLPPFHKHNDEL</sequence>
<protein>
    <recommendedName>
        <fullName evidence="2">N-acyl-aliphatic-L-amino acid amidohydrolase</fullName>
        <ecNumber evidence="2">3.5.1.14</ecNumber>
    </recommendedName>
</protein>
<dbReference type="GO" id="GO:0046872">
    <property type="term" value="F:metal ion binding"/>
    <property type="evidence" value="ECO:0007669"/>
    <property type="project" value="UniProtKB-KW"/>
</dbReference>
<accession>K1QX11</accession>
<dbReference type="Gene3D" id="1.10.150.900">
    <property type="match status" value="1"/>
</dbReference>
<dbReference type="GO" id="GO:0043604">
    <property type="term" value="P:amide biosynthetic process"/>
    <property type="evidence" value="ECO:0007669"/>
    <property type="project" value="TreeGrafter"/>
</dbReference>
<gene>
    <name evidence="7" type="ORF">CGI_10016958</name>
</gene>
<keyword evidence="3" id="KW-0645">Protease</keyword>
<dbReference type="GO" id="GO:0004046">
    <property type="term" value="F:aminoacylase activity"/>
    <property type="evidence" value="ECO:0007669"/>
    <property type="project" value="UniProtKB-EC"/>
</dbReference>
<dbReference type="EMBL" id="JH818707">
    <property type="protein sequence ID" value="EKC41457.1"/>
    <property type="molecule type" value="Genomic_DNA"/>
</dbReference>
<keyword evidence="5" id="KW-0378">Hydrolase</keyword>
<dbReference type="SUPFAM" id="SSF53187">
    <property type="entry name" value="Zn-dependent exopeptidases"/>
    <property type="match status" value="1"/>
</dbReference>
<keyword evidence="6" id="KW-0862">Zinc</keyword>
<dbReference type="PANTHER" id="PTHR45962:SF1">
    <property type="entry name" value="N-FATTY-ACYL-AMINO ACID SYNTHASE_HYDROLASE PM20D1"/>
    <property type="match status" value="1"/>
</dbReference>
<dbReference type="AlphaFoldDB" id="K1QX11"/>
<dbReference type="GO" id="GO:0006508">
    <property type="term" value="P:proteolysis"/>
    <property type="evidence" value="ECO:0007669"/>
    <property type="project" value="UniProtKB-KW"/>
</dbReference>
<evidence type="ECO:0000256" key="3">
    <source>
        <dbReference type="ARBA" id="ARBA00022670"/>
    </source>
</evidence>
<proteinExistence type="inferred from homology"/>
<evidence type="ECO:0000256" key="2">
    <source>
        <dbReference type="ARBA" id="ARBA00011913"/>
    </source>
</evidence>
<dbReference type="FunFam" id="1.10.150.900:FF:000003">
    <property type="entry name" value="N-fatty-acyl-amino acid synthase/hydrolase PM20D1"/>
    <property type="match status" value="1"/>
</dbReference>